<dbReference type="InterPro" id="IPR012902">
    <property type="entry name" value="N_methyl_site"/>
</dbReference>
<dbReference type="PROSITE" id="PS00409">
    <property type="entry name" value="PROKAR_NTER_METHYL"/>
    <property type="match status" value="1"/>
</dbReference>
<accession>A0A8J3FGD3</accession>
<dbReference type="EMBL" id="BMQC01000003">
    <property type="protein sequence ID" value="GGK21709.1"/>
    <property type="molecule type" value="Genomic_DNA"/>
</dbReference>
<feature type="transmembrane region" description="Helical" evidence="1">
    <location>
        <begin position="20"/>
        <end position="41"/>
    </location>
</feature>
<name>A0A8J3FGD3_9ACTN</name>
<reference evidence="2" key="2">
    <citation type="submission" date="2020-09" db="EMBL/GenBank/DDBJ databases">
        <authorList>
            <person name="Sun Q."/>
            <person name="Ohkuma M."/>
        </authorList>
    </citation>
    <scope>NUCLEOTIDE SEQUENCE</scope>
    <source>
        <strain evidence="2">JCM 3091</strain>
    </source>
</reference>
<organism evidence="2 3">
    <name type="scientific">Pilimelia terevasa</name>
    <dbReference type="NCBI Taxonomy" id="53372"/>
    <lineage>
        <taxon>Bacteria</taxon>
        <taxon>Bacillati</taxon>
        <taxon>Actinomycetota</taxon>
        <taxon>Actinomycetes</taxon>
        <taxon>Micromonosporales</taxon>
        <taxon>Micromonosporaceae</taxon>
        <taxon>Pilimelia</taxon>
    </lineage>
</organism>
<dbReference type="SUPFAM" id="SSF54523">
    <property type="entry name" value="Pili subunits"/>
    <property type="match status" value="1"/>
</dbReference>
<dbReference type="AlphaFoldDB" id="A0A8J3FGD3"/>
<dbReference type="RefSeq" id="WP_229789390.1">
    <property type="nucleotide sequence ID" value="NZ_BMQC01000003.1"/>
</dbReference>
<dbReference type="Proteomes" id="UP000662200">
    <property type="component" value="Unassembled WGS sequence"/>
</dbReference>
<evidence type="ECO:0000256" key="1">
    <source>
        <dbReference type="SAM" id="Phobius"/>
    </source>
</evidence>
<keyword evidence="1" id="KW-0812">Transmembrane</keyword>
<dbReference type="Gene3D" id="3.30.700.10">
    <property type="entry name" value="Glycoprotein, Type 4 Pilin"/>
    <property type="match status" value="1"/>
</dbReference>
<keyword evidence="1" id="KW-1133">Transmembrane helix</keyword>
<gene>
    <name evidence="2" type="ORF">GCM10010124_12740</name>
</gene>
<dbReference type="Pfam" id="PF07963">
    <property type="entry name" value="N_methyl"/>
    <property type="match status" value="1"/>
</dbReference>
<sequence>MRAGQGRAAVADGGFTLIEVLVALGLIGVVMASVAVFLTGAMSTTHRQAGRQAAAQVAAGAVEAAQAAGGAAMVANRPAPRPHLVNDVPYTVTYGTPAPCWQTTASGACAAASPAAGVRAAQLVSLTVTVTWPSTECGTGGTCTETATALLGATPSDPEFPS</sequence>
<reference evidence="2" key="1">
    <citation type="journal article" date="2014" name="Int. J. Syst. Evol. Microbiol.">
        <title>Complete genome sequence of Corynebacterium casei LMG S-19264T (=DSM 44701T), isolated from a smear-ripened cheese.</title>
        <authorList>
            <consortium name="US DOE Joint Genome Institute (JGI-PGF)"/>
            <person name="Walter F."/>
            <person name="Albersmeier A."/>
            <person name="Kalinowski J."/>
            <person name="Ruckert C."/>
        </authorList>
    </citation>
    <scope>NUCLEOTIDE SEQUENCE</scope>
    <source>
        <strain evidence="2">JCM 3091</strain>
    </source>
</reference>
<evidence type="ECO:0000313" key="2">
    <source>
        <dbReference type="EMBL" id="GGK21709.1"/>
    </source>
</evidence>
<keyword evidence="3" id="KW-1185">Reference proteome</keyword>
<protein>
    <recommendedName>
        <fullName evidence="4">Prepilin-type N-terminal cleavage/methylation domain-containing protein</fullName>
    </recommendedName>
</protein>
<proteinExistence type="predicted"/>
<comment type="caution">
    <text evidence="2">The sequence shown here is derived from an EMBL/GenBank/DDBJ whole genome shotgun (WGS) entry which is preliminary data.</text>
</comment>
<dbReference type="InterPro" id="IPR045584">
    <property type="entry name" value="Pilin-like"/>
</dbReference>
<dbReference type="NCBIfam" id="TIGR02532">
    <property type="entry name" value="IV_pilin_GFxxxE"/>
    <property type="match status" value="1"/>
</dbReference>
<evidence type="ECO:0008006" key="4">
    <source>
        <dbReference type="Google" id="ProtNLM"/>
    </source>
</evidence>
<evidence type="ECO:0000313" key="3">
    <source>
        <dbReference type="Proteomes" id="UP000662200"/>
    </source>
</evidence>
<keyword evidence="1" id="KW-0472">Membrane</keyword>